<dbReference type="STRING" id="529709.PYCH_07840"/>
<feature type="transmembrane region" description="Helical" evidence="1">
    <location>
        <begin position="31"/>
        <end position="51"/>
    </location>
</feature>
<keyword evidence="1" id="KW-0812">Transmembrane</keyword>
<dbReference type="Proteomes" id="UP000008386">
    <property type="component" value="Chromosome"/>
</dbReference>
<dbReference type="GeneID" id="10837359"/>
<feature type="transmembrane region" description="Helical" evidence="1">
    <location>
        <begin position="7"/>
        <end position="25"/>
    </location>
</feature>
<reference evidence="2 3" key="1">
    <citation type="journal article" date="2011" name="J. Bacteriol.">
        <title>Complete genome sequence of the obligate piezophilic hyperthermophilic archaeon Pyrococcus yayanosii CH1.</title>
        <authorList>
            <person name="Jun X."/>
            <person name="Lupeng L."/>
            <person name="Minjuan X."/>
            <person name="Oger P."/>
            <person name="Fengping W."/>
            <person name="Jebbar M."/>
            <person name="Xiang X."/>
        </authorList>
    </citation>
    <scope>NUCLEOTIDE SEQUENCE [LARGE SCALE GENOMIC DNA]</scope>
    <source>
        <strain evidence="3">CH1 / JCM 16557</strain>
    </source>
</reference>
<proteinExistence type="predicted"/>
<evidence type="ECO:0000256" key="1">
    <source>
        <dbReference type="SAM" id="Phobius"/>
    </source>
</evidence>
<dbReference type="RefSeq" id="WP_013905526.1">
    <property type="nucleotide sequence ID" value="NC_015680.1"/>
</dbReference>
<feature type="transmembrane region" description="Helical" evidence="1">
    <location>
        <begin position="95"/>
        <end position="117"/>
    </location>
</feature>
<keyword evidence="1" id="KW-0472">Membrane</keyword>
<organism evidence="2 3">
    <name type="scientific">Pyrococcus yayanosii (strain CH1 / JCM 16557)</name>
    <dbReference type="NCBI Taxonomy" id="529709"/>
    <lineage>
        <taxon>Archaea</taxon>
        <taxon>Methanobacteriati</taxon>
        <taxon>Methanobacteriota</taxon>
        <taxon>Thermococci</taxon>
        <taxon>Thermococcales</taxon>
        <taxon>Thermococcaceae</taxon>
        <taxon>Pyrococcus</taxon>
    </lineage>
</organism>
<evidence type="ECO:0000313" key="3">
    <source>
        <dbReference type="Proteomes" id="UP000008386"/>
    </source>
</evidence>
<dbReference type="EMBL" id="CP002779">
    <property type="protein sequence ID" value="AEH24469.1"/>
    <property type="molecule type" value="Genomic_DNA"/>
</dbReference>
<accession>F8AIZ3</accession>
<dbReference type="KEGG" id="pya:PYCH_07840"/>
<dbReference type="OrthoDB" id="99579at2157"/>
<keyword evidence="1" id="KW-1133">Transmembrane helix</keyword>
<dbReference type="HOGENOM" id="CLU_1514676_0_0_2"/>
<keyword evidence="3" id="KW-1185">Reference proteome</keyword>
<name>F8AIZ3_PYRYC</name>
<feature type="transmembrane region" description="Helical" evidence="1">
    <location>
        <begin position="72"/>
        <end position="89"/>
    </location>
</feature>
<dbReference type="eggNOG" id="arCOG09445">
    <property type="taxonomic scope" value="Archaea"/>
</dbReference>
<gene>
    <name evidence="2" type="ordered locus">PYCH_07840</name>
</gene>
<sequence>MLTSWAKIILGSLAYFPLFVVLLIKNLPLKWGLFAGTILFAFILLLSWSVLCSIRKFSGKPIKVKIDRDLNDQYVGFIVTYIVPFIGAVKTVNDIISMAILLLVIFSLYLSTSLFAVNPLLKLIFGYNLYLCTINNKDGILLSKENLKRNEELFLTAYCIDENSNIFIQHKNEGETT</sequence>
<protein>
    <submittedName>
        <fullName evidence="2">Uncharacterized protein</fullName>
    </submittedName>
</protein>
<dbReference type="AlphaFoldDB" id="F8AIZ3"/>
<evidence type="ECO:0000313" key="2">
    <source>
        <dbReference type="EMBL" id="AEH24469.1"/>
    </source>
</evidence>